<comment type="caution">
    <text evidence="2">The sequence shown here is derived from an EMBL/GenBank/DDBJ whole genome shotgun (WGS) entry which is preliminary data.</text>
</comment>
<dbReference type="Pfam" id="PF00485">
    <property type="entry name" value="PRK"/>
    <property type="match status" value="1"/>
</dbReference>
<feature type="domain" description="Phosphoribulokinase/uridine kinase" evidence="1">
    <location>
        <begin position="33"/>
        <end position="172"/>
    </location>
</feature>
<dbReference type="InterPro" id="IPR006083">
    <property type="entry name" value="PRK/URK"/>
</dbReference>
<protein>
    <submittedName>
        <fullName evidence="2">Phosphoribulokinase/uridine kinase</fullName>
    </submittedName>
</protein>
<reference evidence="2 3" key="1">
    <citation type="submission" date="2016-07" db="EMBL/GenBank/DDBJ databases">
        <title>Pervasive Adenine N6-methylation of Active Genes in Fungi.</title>
        <authorList>
            <consortium name="DOE Joint Genome Institute"/>
            <person name="Mondo S.J."/>
            <person name="Dannebaum R.O."/>
            <person name="Kuo R.C."/>
            <person name="Labutti K."/>
            <person name="Haridas S."/>
            <person name="Kuo A."/>
            <person name="Salamov A."/>
            <person name="Ahrendt S.R."/>
            <person name="Lipzen A."/>
            <person name="Sullivan W."/>
            <person name="Andreopoulos W.B."/>
            <person name="Clum A."/>
            <person name="Lindquist E."/>
            <person name="Daum C."/>
            <person name="Ramamoorthy G.K."/>
            <person name="Gryganskyi A."/>
            <person name="Culley D."/>
            <person name="Magnuson J.K."/>
            <person name="James T.Y."/>
            <person name="O'Malley M.A."/>
            <person name="Stajich J.E."/>
            <person name="Spatafora J.W."/>
            <person name="Visel A."/>
            <person name="Grigoriev I.V."/>
        </authorList>
    </citation>
    <scope>NUCLEOTIDE SEQUENCE [LARGE SCALE GENOMIC DNA]</scope>
    <source>
        <strain evidence="2 3">CBS 115471</strain>
    </source>
</reference>
<dbReference type="EMBL" id="MCFA01000101">
    <property type="protein sequence ID" value="ORY08478.1"/>
    <property type="molecule type" value="Genomic_DNA"/>
</dbReference>
<dbReference type="OrthoDB" id="6362633at2759"/>
<keyword evidence="3" id="KW-1185">Reference proteome</keyword>
<evidence type="ECO:0000313" key="2">
    <source>
        <dbReference type="EMBL" id="ORY08478.1"/>
    </source>
</evidence>
<gene>
    <name evidence="2" type="ORF">BCR34DRAFT_626221</name>
</gene>
<organism evidence="2 3">
    <name type="scientific">Clohesyomyces aquaticus</name>
    <dbReference type="NCBI Taxonomy" id="1231657"/>
    <lineage>
        <taxon>Eukaryota</taxon>
        <taxon>Fungi</taxon>
        <taxon>Dikarya</taxon>
        <taxon>Ascomycota</taxon>
        <taxon>Pezizomycotina</taxon>
        <taxon>Dothideomycetes</taxon>
        <taxon>Pleosporomycetidae</taxon>
        <taxon>Pleosporales</taxon>
        <taxon>Lindgomycetaceae</taxon>
        <taxon>Clohesyomyces</taxon>
    </lineage>
</organism>
<proteinExistence type="predicted"/>
<dbReference type="STRING" id="1231657.A0A1Y1ZE00"/>
<sequence length="229" mass="25420">METTYENLSTRAISKYNGIQASTGNAPRNRLLVALAGPPGSGKTTIANHVAARINSQLNLCHGALVVSIDGFHLPRSVLDALPNSEEAHIRRGAHWTFDAAAAVSFIRKTRDFSGTLHAPTFDHAVKDPTANGLSIPEETAILIFEGLYLLCDLEPWREIAECVDEKWFVNVEPERARHRVAERHVRAGIEPDFKSALRRVDKNDAINGRWICEKRGSCDVLVESMEER</sequence>
<dbReference type="Proteomes" id="UP000193144">
    <property type="component" value="Unassembled WGS sequence"/>
</dbReference>
<dbReference type="GO" id="GO:0016301">
    <property type="term" value="F:kinase activity"/>
    <property type="evidence" value="ECO:0007669"/>
    <property type="project" value="UniProtKB-KW"/>
</dbReference>
<dbReference type="GO" id="GO:0005524">
    <property type="term" value="F:ATP binding"/>
    <property type="evidence" value="ECO:0007669"/>
    <property type="project" value="InterPro"/>
</dbReference>
<keyword evidence="2" id="KW-0418">Kinase</keyword>
<evidence type="ECO:0000259" key="1">
    <source>
        <dbReference type="Pfam" id="PF00485"/>
    </source>
</evidence>
<evidence type="ECO:0000313" key="3">
    <source>
        <dbReference type="Proteomes" id="UP000193144"/>
    </source>
</evidence>
<dbReference type="AlphaFoldDB" id="A0A1Y1ZE00"/>
<keyword evidence="2" id="KW-0808">Transferase</keyword>
<dbReference type="Gene3D" id="3.40.50.300">
    <property type="entry name" value="P-loop containing nucleotide triphosphate hydrolases"/>
    <property type="match status" value="3"/>
</dbReference>
<name>A0A1Y1ZE00_9PLEO</name>
<accession>A0A1Y1ZE00</accession>
<dbReference type="InterPro" id="IPR027417">
    <property type="entry name" value="P-loop_NTPase"/>
</dbReference>
<dbReference type="PANTHER" id="PTHR10285">
    <property type="entry name" value="URIDINE KINASE"/>
    <property type="match status" value="1"/>
</dbReference>
<dbReference type="SUPFAM" id="SSF52540">
    <property type="entry name" value="P-loop containing nucleoside triphosphate hydrolases"/>
    <property type="match status" value="1"/>
</dbReference>